<evidence type="ECO:0000313" key="2">
    <source>
        <dbReference type="EMBL" id="GAA2231666.1"/>
    </source>
</evidence>
<name>A0ABN3DHZ0_9ACTN</name>
<reference evidence="2 3" key="1">
    <citation type="journal article" date="2019" name="Int. J. Syst. Evol. Microbiol.">
        <title>The Global Catalogue of Microorganisms (GCM) 10K type strain sequencing project: providing services to taxonomists for standard genome sequencing and annotation.</title>
        <authorList>
            <consortium name="The Broad Institute Genomics Platform"/>
            <consortium name="The Broad Institute Genome Sequencing Center for Infectious Disease"/>
            <person name="Wu L."/>
            <person name="Ma J."/>
        </authorList>
    </citation>
    <scope>NUCLEOTIDE SEQUENCE [LARGE SCALE GENOMIC DNA]</scope>
    <source>
        <strain evidence="2 3">JCM 7356</strain>
    </source>
</reference>
<feature type="transmembrane region" description="Helical" evidence="1">
    <location>
        <begin position="6"/>
        <end position="25"/>
    </location>
</feature>
<keyword evidence="1" id="KW-1133">Transmembrane helix</keyword>
<organism evidence="2 3">
    <name type="scientific">Kitasatospora cystarginea</name>
    <dbReference type="NCBI Taxonomy" id="58350"/>
    <lineage>
        <taxon>Bacteria</taxon>
        <taxon>Bacillati</taxon>
        <taxon>Actinomycetota</taxon>
        <taxon>Actinomycetes</taxon>
        <taxon>Kitasatosporales</taxon>
        <taxon>Streptomycetaceae</taxon>
        <taxon>Kitasatospora</taxon>
    </lineage>
</organism>
<proteinExistence type="predicted"/>
<sequence>MDYVAAIVPPLVMAIAFGFLVRAIIRTQGGAMKGKEDAAAELLAGRATAATTAAPAAE</sequence>
<dbReference type="RefSeq" id="WP_344634955.1">
    <property type="nucleotide sequence ID" value="NZ_BAAATR010000003.1"/>
</dbReference>
<dbReference type="Proteomes" id="UP001500305">
    <property type="component" value="Unassembled WGS sequence"/>
</dbReference>
<keyword evidence="3" id="KW-1185">Reference proteome</keyword>
<evidence type="ECO:0000313" key="3">
    <source>
        <dbReference type="Proteomes" id="UP001500305"/>
    </source>
</evidence>
<protein>
    <submittedName>
        <fullName evidence="2">Uncharacterized protein</fullName>
    </submittedName>
</protein>
<keyword evidence="1" id="KW-0472">Membrane</keyword>
<evidence type="ECO:0000256" key="1">
    <source>
        <dbReference type="SAM" id="Phobius"/>
    </source>
</evidence>
<comment type="caution">
    <text evidence="2">The sequence shown here is derived from an EMBL/GenBank/DDBJ whole genome shotgun (WGS) entry which is preliminary data.</text>
</comment>
<dbReference type="EMBL" id="BAAATR010000003">
    <property type="protein sequence ID" value="GAA2231666.1"/>
    <property type="molecule type" value="Genomic_DNA"/>
</dbReference>
<keyword evidence="1" id="KW-0812">Transmembrane</keyword>
<gene>
    <name evidence="2" type="ORF">GCM10010430_09980</name>
</gene>
<accession>A0ABN3DHZ0</accession>